<sequence length="97" mass="10835">MTWYSRGENIVPSVASTRGKLREDDLDLEVQVVQMVSLWPRGEKKEHDVIGDASTGLVKRVKGRDEISWQVGKTIKCAGNHCPCFTLRIHELAVVCG</sequence>
<accession>A0A5B7F023</accession>
<proteinExistence type="predicted"/>
<comment type="caution">
    <text evidence="1">The sequence shown here is derived from an EMBL/GenBank/DDBJ whole genome shotgun (WGS) entry which is preliminary data.</text>
</comment>
<dbReference type="AlphaFoldDB" id="A0A5B7F023"/>
<dbReference type="Proteomes" id="UP000324222">
    <property type="component" value="Unassembled WGS sequence"/>
</dbReference>
<evidence type="ECO:0000313" key="1">
    <source>
        <dbReference type="EMBL" id="MPC38599.1"/>
    </source>
</evidence>
<evidence type="ECO:0000313" key="2">
    <source>
        <dbReference type="Proteomes" id="UP000324222"/>
    </source>
</evidence>
<protein>
    <submittedName>
        <fullName evidence="1">Uncharacterized protein</fullName>
    </submittedName>
</protein>
<keyword evidence="2" id="KW-1185">Reference proteome</keyword>
<name>A0A5B7F023_PORTR</name>
<dbReference type="EMBL" id="VSRR010004116">
    <property type="protein sequence ID" value="MPC38599.1"/>
    <property type="molecule type" value="Genomic_DNA"/>
</dbReference>
<reference evidence="1 2" key="1">
    <citation type="submission" date="2019-05" db="EMBL/GenBank/DDBJ databases">
        <title>Another draft genome of Portunus trituberculatus and its Hox gene families provides insights of decapod evolution.</title>
        <authorList>
            <person name="Jeong J.-H."/>
            <person name="Song I."/>
            <person name="Kim S."/>
            <person name="Choi T."/>
            <person name="Kim D."/>
            <person name="Ryu S."/>
            <person name="Kim W."/>
        </authorList>
    </citation>
    <scope>NUCLEOTIDE SEQUENCE [LARGE SCALE GENOMIC DNA]</scope>
    <source>
        <tissue evidence="1">Muscle</tissue>
    </source>
</reference>
<gene>
    <name evidence="1" type="ORF">E2C01_032109</name>
</gene>
<organism evidence="1 2">
    <name type="scientific">Portunus trituberculatus</name>
    <name type="common">Swimming crab</name>
    <name type="synonym">Neptunus trituberculatus</name>
    <dbReference type="NCBI Taxonomy" id="210409"/>
    <lineage>
        <taxon>Eukaryota</taxon>
        <taxon>Metazoa</taxon>
        <taxon>Ecdysozoa</taxon>
        <taxon>Arthropoda</taxon>
        <taxon>Crustacea</taxon>
        <taxon>Multicrustacea</taxon>
        <taxon>Malacostraca</taxon>
        <taxon>Eumalacostraca</taxon>
        <taxon>Eucarida</taxon>
        <taxon>Decapoda</taxon>
        <taxon>Pleocyemata</taxon>
        <taxon>Brachyura</taxon>
        <taxon>Eubrachyura</taxon>
        <taxon>Portunoidea</taxon>
        <taxon>Portunidae</taxon>
        <taxon>Portuninae</taxon>
        <taxon>Portunus</taxon>
    </lineage>
</organism>